<dbReference type="Gene3D" id="2.40.50.140">
    <property type="entry name" value="Nucleic acid-binding proteins"/>
    <property type="match status" value="1"/>
</dbReference>
<organism evidence="1 2">
    <name type="scientific">Solanum commersonii</name>
    <name type="common">Commerson's wild potato</name>
    <name type="synonym">Commerson's nightshade</name>
    <dbReference type="NCBI Taxonomy" id="4109"/>
    <lineage>
        <taxon>Eukaryota</taxon>
        <taxon>Viridiplantae</taxon>
        <taxon>Streptophyta</taxon>
        <taxon>Embryophyta</taxon>
        <taxon>Tracheophyta</taxon>
        <taxon>Spermatophyta</taxon>
        <taxon>Magnoliopsida</taxon>
        <taxon>eudicotyledons</taxon>
        <taxon>Gunneridae</taxon>
        <taxon>Pentapetalae</taxon>
        <taxon>asterids</taxon>
        <taxon>lamiids</taxon>
        <taxon>Solanales</taxon>
        <taxon>Solanaceae</taxon>
        <taxon>Solanoideae</taxon>
        <taxon>Solaneae</taxon>
        <taxon>Solanum</taxon>
    </lineage>
</organism>
<evidence type="ECO:0000313" key="2">
    <source>
        <dbReference type="Proteomes" id="UP000824120"/>
    </source>
</evidence>
<comment type="caution">
    <text evidence="1">The sequence shown here is derived from an EMBL/GenBank/DDBJ whole genome shotgun (WGS) entry which is preliminary data.</text>
</comment>
<dbReference type="Proteomes" id="UP000824120">
    <property type="component" value="Chromosome 6"/>
</dbReference>
<gene>
    <name evidence="1" type="ORF">H5410_032261</name>
</gene>
<dbReference type="PANTHER" id="PTHR47910:SF2">
    <property type="entry name" value="RIBULOSE BISPHOSPHATE CARBOXYLASE LARGE CHAIN, CATALYTIC DOMAIN-CONTAINING PROTEIN"/>
    <property type="match status" value="1"/>
</dbReference>
<keyword evidence="2" id="KW-1185">Reference proteome</keyword>
<dbReference type="OrthoDB" id="1304355at2759"/>
<reference evidence="1 2" key="1">
    <citation type="submission" date="2020-09" db="EMBL/GenBank/DDBJ databases">
        <title>De no assembly of potato wild relative species, Solanum commersonii.</title>
        <authorList>
            <person name="Cho K."/>
        </authorList>
    </citation>
    <scope>NUCLEOTIDE SEQUENCE [LARGE SCALE GENOMIC DNA]</scope>
    <source>
        <strain evidence="1">LZ3.2</strain>
        <tissue evidence="1">Leaf</tissue>
    </source>
</reference>
<dbReference type="AlphaFoldDB" id="A0A9J5YJG7"/>
<sequence>MLSSILFPVAEDDDVIQLNTKAFAADGHLQERQLSAPTPPVVDSTANQNANGTTTIWLPILPTNMVLRVNINQIEPATRDWICKVQIVEIGRPRESLDKKCTFQNLILEDEEECQIKAVMYTDEIEQYAATLKLFHTYLISTARVKASQASYGKPIHKFYWILDKETVIEQIKPSHEVQKALPPPTKLNITTFDRIPHLMVDSAAEIDILAIVLHCPQKCRRSHHRCREITLCDNQ</sequence>
<protein>
    <submittedName>
        <fullName evidence="1">Uncharacterized protein</fullName>
    </submittedName>
</protein>
<dbReference type="EMBL" id="JACXVP010000006">
    <property type="protein sequence ID" value="KAG5600891.1"/>
    <property type="molecule type" value="Genomic_DNA"/>
</dbReference>
<proteinExistence type="predicted"/>
<name>A0A9J5YJG7_SOLCO</name>
<dbReference type="PANTHER" id="PTHR47910">
    <property type="entry name" value="RIBULOSE BISPHOSPHATE CARBOXYLASE LARGE CHAIN, CATALYTIC DOMAIN-CONTAINING PROTEIN"/>
    <property type="match status" value="1"/>
</dbReference>
<dbReference type="SUPFAM" id="SSF50249">
    <property type="entry name" value="Nucleic acid-binding proteins"/>
    <property type="match status" value="1"/>
</dbReference>
<dbReference type="InterPro" id="IPR012340">
    <property type="entry name" value="NA-bd_OB-fold"/>
</dbReference>
<evidence type="ECO:0000313" key="1">
    <source>
        <dbReference type="EMBL" id="KAG5600891.1"/>
    </source>
</evidence>
<accession>A0A9J5YJG7</accession>